<feature type="compositionally biased region" description="Basic residues" evidence="6">
    <location>
        <begin position="1"/>
        <end position="15"/>
    </location>
</feature>
<dbReference type="InterPro" id="IPR011332">
    <property type="entry name" value="Ribosomal_zn-bd"/>
</dbReference>
<feature type="region of interest" description="Disordered" evidence="6">
    <location>
        <begin position="1"/>
        <end position="24"/>
    </location>
</feature>
<evidence type="ECO:0000256" key="6">
    <source>
        <dbReference type="SAM" id="MobiDB-lite"/>
    </source>
</evidence>
<dbReference type="PANTHER" id="PTHR35534:SF1">
    <property type="entry name" value="LARGE RIBOSOMAL SUBUNIT PROTEIN BL32"/>
    <property type="match status" value="1"/>
</dbReference>
<dbReference type="HAMAP" id="MF_00340">
    <property type="entry name" value="Ribosomal_bL32"/>
    <property type="match status" value="1"/>
</dbReference>
<dbReference type="InterPro" id="IPR002677">
    <property type="entry name" value="Ribosomal_bL32"/>
</dbReference>
<sequence length="59" mass="6462">MAVPKRKTSKAKTSSRKAANMKMSTPGLSICPQCHEPKLPHRVCPNCGYYDGKDVVNAE</sequence>
<organism evidence="7">
    <name type="scientific">Baileyella intestinalis</name>
    <dbReference type="NCBI Taxonomy" id="2606709"/>
    <lineage>
        <taxon>Bacteria</taxon>
        <taxon>Bacillati</taxon>
        <taxon>Bacillota</taxon>
        <taxon>Clostridia</taxon>
        <taxon>Peptostreptococcales</taxon>
        <taxon>Anaerovoracaceae</taxon>
        <taxon>Baileyella</taxon>
    </lineage>
</organism>
<accession>A0A6A8MCA0</accession>
<gene>
    <name evidence="5" type="primary">rpmF</name>
    <name evidence="7" type="ORF">FYJ66_05300</name>
</gene>
<dbReference type="SUPFAM" id="SSF57829">
    <property type="entry name" value="Zn-binding ribosomal proteins"/>
    <property type="match status" value="1"/>
</dbReference>
<reference evidence="7" key="1">
    <citation type="submission" date="2019-09" db="EMBL/GenBank/DDBJ databases">
        <title>In-depth cultivation of the pig gut microbiome towards novel bacterial diversity and tailored functional studies.</title>
        <authorList>
            <person name="Wylensek D."/>
            <person name="Hitch T.C.A."/>
            <person name="Clavel T."/>
        </authorList>
    </citation>
    <scope>NUCLEOTIDE SEQUENCE</scope>
    <source>
        <strain evidence="7">RF-744-FAT-WT-3</strain>
    </source>
</reference>
<protein>
    <recommendedName>
        <fullName evidence="4 5">Large ribosomal subunit protein bL32</fullName>
    </recommendedName>
</protein>
<proteinExistence type="inferred from homology"/>
<evidence type="ECO:0000256" key="2">
    <source>
        <dbReference type="ARBA" id="ARBA00022980"/>
    </source>
</evidence>
<dbReference type="RefSeq" id="WP_154572481.1">
    <property type="nucleotide sequence ID" value="NZ_DBEZJY010000045.1"/>
</dbReference>
<dbReference type="PANTHER" id="PTHR35534">
    <property type="entry name" value="50S RIBOSOMAL PROTEIN L32"/>
    <property type="match status" value="1"/>
</dbReference>
<dbReference type="GO" id="GO:0003735">
    <property type="term" value="F:structural constituent of ribosome"/>
    <property type="evidence" value="ECO:0007669"/>
    <property type="project" value="InterPro"/>
</dbReference>
<evidence type="ECO:0000256" key="1">
    <source>
        <dbReference type="ARBA" id="ARBA00008560"/>
    </source>
</evidence>
<evidence type="ECO:0000256" key="4">
    <source>
        <dbReference type="ARBA" id="ARBA00035178"/>
    </source>
</evidence>
<dbReference type="InterPro" id="IPR044957">
    <property type="entry name" value="Ribosomal_bL32_bact"/>
</dbReference>
<dbReference type="EMBL" id="VUNB01000004">
    <property type="protein sequence ID" value="MST69006.1"/>
    <property type="molecule type" value="Genomic_DNA"/>
</dbReference>
<comment type="similarity">
    <text evidence="1 5">Belongs to the bacterial ribosomal protein bL32 family.</text>
</comment>
<dbReference type="AlphaFoldDB" id="A0A6A8MCA0"/>
<keyword evidence="3 5" id="KW-0687">Ribonucleoprotein</keyword>
<keyword evidence="2 5" id="KW-0689">Ribosomal protein</keyword>
<name>A0A6A8MCA0_9FIRM</name>
<dbReference type="NCBIfam" id="TIGR01031">
    <property type="entry name" value="rpmF_bact"/>
    <property type="match status" value="1"/>
</dbReference>
<evidence type="ECO:0000256" key="5">
    <source>
        <dbReference type="HAMAP-Rule" id="MF_00340"/>
    </source>
</evidence>
<evidence type="ECO:0000256" key="3">
    <source>
        <dbReference type="ARBA" id="ARBA00023274"/>
    </source>
</evidence>
<dbReference type="Pfam" id="PF01783">
    <property type="entry name" value="Ribosomal_L32p"/>
    <property type="match status" value="1"/>
</dbReference>
<dbReference type="GO" id="GO:0006412">
    <property type="term" value="P:translation"/>
    <property type="evidence" value="ECO:0007669"/>
    <property type="project" value="UniProtKB-UniRule"/>
</dbReference>
<comment type="caution">
    <text evidence="7">The sequence shown here is derived from an EMBL/GenBank/DDBJ whole genome shotgun (WGS) entry which is preliminary data.</text>
</comment>
<dbReference type="GO" id="GO:0015934">
    <property type="term" value="C:large ribosomal subunit"/>
    <property type="evidence" value="ECO:0007669"/>
    <property type="project" value="InterPro"/>
</dbReference>
<evidence type="ECO:0000313" key="7">
    <source>
        <dbReference type="EMBL" id="MST69006.1"/>
    </source>
</evidence>